<dbReference type="InterPro" id="IPR036188">
    <property type="entry name" value="FAD/NAD-bd_sf"/>
</dbReference>
<dbReference type="PRINTS" id="PR00411">
    <property type="entry name" value="PNDRDTASEI"/>
</dbReference>
<dbReference type="OrthoDB" id="9773233at2"/>
<dbReference type="STRING" id="658457.SAMN05216601_107184"/>
<keyword evidence="1" id="KW-0560">Oxidoreductase</keyword>
<protein>
    <submittedName>
        <fullName evidence="2">Putative flavoprotein involved in K+ transport</fullName>
    </submittedName>
</protein>
<evidence type="ECO:0000313" key="3">
    <source>
        <dbReference type="Proteomes" id="UP000182400"/>
    </source>
</evidence>
<dbReference type="PANTHER" id="PTHR43539:SF78">
    <property type="entry name" value="FLAVIN-CONTAINING MONOOXYGENASE"/>
    <property type="match status" value="1"/>
</dbReference>
<accession>A0A1I5NTR3</accession>
<dbReference type="GO" id="GO:0004497">
    <property type="term" value="F:monooxygenase activity"/>
    <property type="evidence" value="ECO:0007669"/>
    <property type="project" value="TreeGrafter"/>
</dbReference>
<dbReference type="SUPFAM" id="SSF51905">
    <property type="entry name" value="FAD/NAD(P)-binding domain"/>
    <property type="match status" value="2"/>
</dbReference>
<dbReference type="Proteomes" id="UP000182400">
    <property type="component" value="Unassembled WGS sequence"/>
</dbReference>
<dbReference type="PANTHER" id="PTHR43539">
    <property type="entry name" value="FLAVIN-BINDING MONOOXYGENASE-LIKE PROTEIN (AFU_ORTHOLOGUE AFUA_4G09220)"/>
    <property type="match status" value="1"/>
</dbReference>
<organism evidence="2 3">
    <name type="scientific">Ectopseudomonas composti</name>
    <dbReference type="NCBI Taxonomy" id="658457"/>
    <lineage>
        <taxon>Bacteria</taxon>
        <taxon>Pseudomonadati</taxon>
        <taxon>Pseudomonadota</taxon>
        <taxon>Gammaproteobacteria</taxon>
        <taxon>Pseudomonadales</taxon>
        <taxon>Pseudomonadaceae</taxon>
        <taxon>Ectopseudomonas</taxon>
    </lineage>
</organism>
<gene>
    <name evidence="2" type="ORF">SAMN05216601_107184</name>
</gene>
<name>A0A1I5NTR3_9GAMM</name>
<evidence type="ECO:0000313" key="2">
    <source>
        <dbReference type="EMBL" id="SFP25097.1"/>
    </source>
</evidence>
<sequence length="453" mass="49376">MTELKQSAFPGPVGRIPATLEIDTLVVGAGQAGVAMSEHLGKHGVPHLVLEKSRIAEAWRTVRWDSLVTNGPVWHDRFPGLEFPDLGPDDFAHKDQVADYFEAYAQMIDAPIRTGVEVKQVVRAPGRAGFIVETSEGTIHANRVVAATGPFQRPVITAIAPQDESLLQIHSAHYRNPQQLPEGAVLVVGAGSSGVQIADELNRAGRQVYLSVGAHDRPPRSYRGRDFVWWLGVLGLWDLETVQPGKEHVTIAVSGAHGGRTIDFRELAAQGITLVGLTRAFADGVAQFADDLAENLARGDENYLSLLDAADAYVERNGLDLPQEPEARRRFPEPACVREPLQNLDLAAAGVTSIIWATGYATDFSWLQVDAFDANGKPKHQRGVSSEPGVYFVGLPWLSRRGSTFIWGVWHDARHIADHIATQRKYTAYRDAAQREAATLESSAGKVSLTGVR</sequence>
<dbReference type="InterPro" id="IPR050982">
    <property type="entry name" value="Auxin_biosynth/cation_transpt"/>
</dbReference>
<dbReference type="RefSeq" id="WP_074939595.1">
    <property type="nucleotide sequence ID" value="NZ_FOWP01000007.1"/>
</dbReference>
<evidence type="ECO:0000256" key="1">
    <source>
        <dbReference type="ARBA" id="ARBA00023002"/>
    </source>
</evidence>
<proteinExistence type="predicted"/>
<dbReference type="EMBL" id="FOWP01000007">
    <property type="protein sequence ID" value="SFP25097.1"/>
    <property type="molecule type" value="Genomic_DNA"/>
</dbReference>
<dbReference type="Gene3D" id="3.50.50.60">
    <property type="entry name" value="FAD/NAD(P)-binding domain"/>
    <property type="match status" value="2"/>
</dbReference>
<dbReference type="GO" id="GO:0050660">
    <property type="term" value="F:flavin adenine dinucleotide binding"/>
    <property type="evidence" value="ECO:0007669"/>
    <property type="project" value="TreeGrafter"/>
</dbReference>
<reference evidence="2 3" key="1">
    <citation type="submission" date="2016-10" db="EMBL/GenBank/DDBJ databases">
        <authorList>
            <person name="de Groot N.N."/>
        </authorList>
    </citation>
    <scope>NUCLEOTIDE SEQUENCE [LARGE SCALE GENOMIC DNA]</scope>
    <source>
        <strain evidence="2 3">CCUG 59231</strain>
    </source>
</reference>
<dbReference type="AlphaFoldDB" id="A0A1I5NTR3"/>
<dbReference type="Pfam" id="PF13738">
    <property type="entry name" value="Pyr_redox_3"/>
    <property type="match status" value="1"/>
</dbReference>